<evidence type="ECO:0000313" key="7">
    <source>
        <dbReference type="Proteomes" id="UP001500418"/>
    </source>
</evidence>
<keyword evidence="2 4" id="KW-0238">DNA-binding</keyword>
<organism evidence="6 7">
    <name type="scientific">Streptomyces rhizosphaericus</name>
    <dbReference type="NCBI Taxonomy" id="114699"/>
    <lineage>
        <taxon>Bacteria</taxon>
        <taxon>Bacillati</taxon>
        <taxon>Actinomycetota</taxon>
        <taxon>Actinomycetes</taxon>
        <taxon>Kitasatosporales</taxon>
        <taxon>Streptomycetaceae</taxon>
        <taxon>Streptomyces</taxon>
        <taxon>Streptomyces violaceusniger group</taxon>
    </lineage>
</organism>
<proteinExistence type="predicted"/>
<dbReference type="InterPro" id="IPR050109">
    <property type="entry name" value="HTH-type_TetR-like_transc_reg"/>
</dbReference>
<keyword evidence="1" id="KW-0805">Transcription regulation</keyword>
<protein>
    <submittedName>
        <fullName evidence="6">TetR/AcrR family transcriptional regulator</fullName>
    </submittedName>
</protein>
<evidence type="ECO:0000313" key="6">
    <source>
        <dbReference type="EMBL" id="GAA0948721.1"/>
    </source>
</evidence>
<dbReference type="SUPFAM" id="SSF46689">
    <property type="entry name" value="Homeodomain-like"/>
    <property type="match status" value="1"/>
</dbReference>
<dbReference type="EMBL" id="BAAAID010000060">
    <property type="protein sequence ID" value="GAA0948721.1"/>
    <property type="molecule type" value="Genomic_DNA"/>
</dbReference>
<dbReference type="PANTHER" id="PTHR30055">
    <property type="entry name" value="HTH-TYPE TRANSCRIPTIONAL REGULATOR RUTR"/>
    <property type="match status" value="1"/>
</dbReference>
<dbReference type="Proteomes" id="UP001500418">
    <property type="component" value="Unassembled WGS sequence"/>
</dbReference>
<dbReference type="InterPro" id="IPR001647">
    <property type="entry name" value="HTH_TetR"/>
</dbReference>
<evidence type="ECO:0000256" key="3">
    <source>
        <dbReference type="ARBA" id="ARBA00023163"/>
    </source>
</evidence>
<dbReference type="Pfam" id="PF21597">
    <property type="entry name" value="TetR_C_43"/>
    <property type="match status" value="1"/>
</dbReference>
<dbReference type="InterPro" id="IPR036271">
    <property type="entry name" value="Tet_transcr_reg_TetR-rel_C_sf"/>
</dbReference>
<dbReference type="PRINTS" id="PR00455">
    <property type="entry name" value="HTHTETR"/>
</dbReference>
<dbReference type="Gene3D" id="1.10.357.10">
    <property type="entry name" value="Tetracycline Repressor, domain 2"/>
    <property type="match status" value="1"/>
</dbReference>
<comment type="caution">
    <text evidence="6">The sequence shown here is derived from an EMBL/GenBank/DDBJ whole genome shotgun (WGS) entry which is preliminary data.</text>
</comment>
<dbReference type="InterPro" id="IPR049445">
    <property type="entry name" value="TetR_SbtR-like_C"/>
</dbReference>
<keyword evidence="7" id="KW-1185">Reference proteome</keyword>
<name>A0ABN1QX66_9ACTN</name>
<evidence type="ECO:0000259" key="5">
    <source>
        <dbReference type="PROSITE" id="PS50977"/>
    </source>
</evidence>
<keyword evidence="3" id="KW-0804">Transcription</keyword>
<dbReference type="InterPro" id="IPR009057">
    <property type="entry name" value="Homeodomain-like_sf"/>
</dbReference>
<evidence type="ECO:0000256" key="1">
    <source>
        <dbReference type="ARBA" id="ARBA00023015"/>
    </source>
</evidence>
<gene>
    <name evidence="6" type="ORF">GCM10009575_070220</name>
</gene>
<dbReference type="PANTHER" id="PTHR30055:SF234">
    <property type="entry name" value="HTH-TYPE TRANSCRIPTIONAL REGULATOR BETI"/>
    <property type="match status" value="1"/>
</dbReference>
<dbReference type="Pfam" id="PF00440">
    <property type="entry name" value="TetR_N"/>
    <property type="match status" value="1"/>
</dbReference>
<feature type="DNA-binding region" description="H-T-H motif" evidence="4">
    <location>
        <begin position="48"/>
        <end position="67"/>
    </location>
</feature>
<evidence type="ECO:0000256" key="2">
    <source>
        <dbReference type="ARBA" id="ARBA00023125"/>
    </source>
</evidence>
<dbReference type="SUPFAM" id="SSF48498">
    <property type="entry name" value="Tetracyclin repressor-like, C-terminal domain"/>
    <property type="match status" value="1"/>
</dbReference>
<evidence type="ECO:0000256" key="4">
    <source>
        <dbReference type="PROSITE-ProRule" id="PRU00335"/>
    </source>
</evidence>
<sequence length="208" mass="22604">MKLSQPEVPPISRDDINTKTMRADARRNRERLIEAARRAFAEQGDQATLEAIATDAGVGIGTLYRHFPTREAMIEAVYRAELTRLCDGARDVLDGQPADHALRNWMDRFADYIAAKREMADVLRAITSSGTITSSQAREEVSVAVQVLLDAGIADGTLRDDVPAQDVVASTVGAFLACGPDQRDQVGRLLDLLMDALRRGGKPPTSGV</sequence>
<dbReference type="PROSITE" id="PS50977">
    <property type="entry name" value="HTH_TETR_2"/>
    <property type="match status" value="1"/>
</dbReference>
<accession>A0ABN1QX66</accession>
<feature type="domain" description="HTH tetR-type" evidence="5">
    <location>
        <begin position="26"/>
        <end position="85"/>
    </location>
</feature>
<reference evidence="6 7" key="1">
    <citation type="journal article" date="2019" name="Int. J. Syst. Evol. Microbiol.">
        <title>The Global Catalogue of Microorganisms (GCM) 10K type strain sequencing project: providing services to taxonomists for standard genome sequencing and annotation.</title>
        <authorList>
            <consortium name="The Broad Institute Genomics Platform"/>
            <consortium name="The Broad Institute Genome Sequencing Center for Infectious Disease"/>
            <person name="Wu L."/>
            <person name="Ma J."/>
        </authorList>
    </citation>
    <scope>NUCLEOTIDE SEQUENCE [LARGE SCALE GENOMIC DNA]</scope>
    <source>
        <strain evidence="6 7">JCM 11444</strain>
    </source>
</reference>